<gene>
    <name evidence="2" type="ORF">MNBD_ALPHA11-828</name>
</gene>
<dbReference type="GO" id="GO:0008685">
    <property type="term" value="F:2-C-methyl-D-erythritol 2,4-cyclodiphosphate synthase activity"/>
    <property type="evidence" value="ECO:0007669"/>
    <property type="project" value="InterPro"/>
</dbReference>
<evidence type="ECO:0000313" key="2">
    <source>
        <dbReference type="EMBL" id="VAW23975.1"/>
    </source>
</evidence>
<dbReference type="Gene3D" id="3.30.1330.50">
    <property type="entry name" value="2-C-methyl-D-erythritol 2,4-cyclodiphosphate synthase"/>
    <property type="match status" value="1"/>
</dbReference>
<dbReference type="HAMAP" id="MF_00107">
    <property type="entry name" value="IspF"/>
    <property type="match status" value="1"/>
</dbReference>
<evidence type="ECO:0000259" key="1">
    <source>
        <dbReference type="Pfam" id="PF02542"/>
    </source>
</evidence>
<protein>
    <recommendedName>
        <fullName evidence="1">2-C-methyl-D-erythritol 2,4-cyclodiphosphate synthase domain-containing protein</fullName>
    </recommendedName>
</protein>
<proteinExistence type="inferred from homology"/>
<dbReference type="PANTHER" id="PTHR43181:SF1">
    <property type="entry name" value="2-C-METHYL-D-ERYTHRITOL 2,4-CYCLODIPHOSPHATE SYNTHASE, CHLOROPLASTIC"/>
    <property type="match status" value="1"/>
</dbReference>
<dbReference type="InterPro" id="IPR036571">
    <property type="entry name" value="MECDP_synthase_sf"/>
</dbReference>
<sequence>KITITSDFLRAEAMLNKDNSIKTQMETRVGSGLDIHQFEPGNSVKLGGIEISHDHSLKGHSDADAALHVLTDALLGALAEGDIGTHFPPSEKKWQGEPSDTFLRFAADRVAKRGGRIVHLDLTIICEKPKIAPHTQKMRQNIAHICSIEEGRISIKATTSESMGFIGRGEGLMTMANATIEVPRGED</sequence>
<dbReference type="GO" id="GO:0016114">
    <property type="term" value="P:terpenoid biosynthetic process"/>
    <property type="evidence" value="ECO:0007669"/>
    <property type="project" value="InterPro"/>
</dbReference>
<feature type="non-terminal residue" evidence="2">
    <location>
        <position position="1"/>
    </location>
</feature>
<dbReference type="SUPFAM" id="SSF69765">
    <property type="entry name" value="IpsF-like"/>
    <property type="match status" value="1"/>
</dbReference>
<dbReference type="InterPro" id="IPR003526">
    <property type="entry name" value="MECDP_synthase"/>
</dbReference>
<dbReference type="PANTHER" id="PTHR43181">
    <property type="entry name" value="2-C-METHYL-D-ERYTHRITOL 2,4-CYCLODIPHOSPHATE SYNTHASE, CHLOROPLASTIC"/>
    <property type="match status" value="1"/>
</dbReference>
<dbReference type="NCBIfam" id="TIGR00151">
    <property type="entry name" value="ispF"/>
    <property type="match status" value="1"/>
</dbReference>
<organism evidence="2">
    <name type="scientific">hydrothermal vent metagenome</name>
    <dbReference type="NCBI Taxonomy" id="652676"/>
    <lineage>
        <taxon>unclassified sequences</taxon>
        <taxon>metagenomes</taxon>
        <taxon>ecological metagenomes</taxon>
    </lineage>
</organism>
<accession>A0A3B0TZE8</accession>
<dbReference type="Pfam" id="PF02542">
    <property type="entry name" value="YgbB"/>
    <property type="match status" value="1"/>
</dbReference>
<feature type="domain" description="2-C-methyl-D-erythritol 2,4-cyclodiphosphate synthase" evidence="1">
    <location>
        <begin position="28"/>
        <end position="180"/>
    </location>
</feature>
<reference evidence="2" key="1">
    <citation type="submission" date="2018-06" db="EMBL/GenBank/DDBJ databases">
        <authorList>
            <person name="Zhirakovskaya E."/>
        </authorList>
    </citation>
    <scope>NUCLEOTIDE SEQUENCE</scope>
</reference>
<dbReference type="EMBL" id="UOEQ01000497">
    <property type="protein sequence ID" value="VAW23975.1"/>
    <property type="molecule type" value="Genomic_DNA"/>
</dbReference>
<name>A0A3B0TZE8_9ZZZZ</name>
<dbReference type="AlphaFoldDB" id="A0A3B0TZE8"/>
<dbReference type="CDD" id="cd00554">
    <property type="entry name" value="MECDP_synthase"/>
    <property type="match status" value="1"/>
</dbReference>